<dbReference type="PROSITE" id="PS50885">
    <property type="entry name" value="HAMP"/>
    <property type="match status" value="1"/>
</dbReference>
<dbReference type="GO" id="GO:0016020">
    <property type="term" value="C:membrane"/>
    <property type="evidence" value="ECO:0007669"/>
    <property type="project" value="UniProtKB-SubCell"/>
</dbReference>
<keyword evidence="5" id="KW-1133">Transmembrane helix</keyword>
<keyword evidence="2 4" id="KW-0807">Transducer</keyword>
<dbReference type="CDD" id="cd11386">
    <property type="entry name" value="MCP_signal"/>
    <property type="match status" value="1"/>
</dbReference>
<dbReference type="InterPro" id="IPR003660">
    <property type="entry name" value="HAMP_dom"/>
</dbReference>
<dbReference type="Proteomes" id="UP000188276">
    <property type="component" value="Unassembled WGS sequence"/>
</dbReference>
<organism evidence="8 9">
    <name type="scientific">Vibrio ruber (strain DSM 16370 / JCM 11486 / BCRC 17186 / CECT 7878 / LMG 23124 / VR1)</name>
    <dbReference type="NCBI Taxonomy" id="1123498"/>
    <lineage>
        <taxon>Bacteria</taxon>
        <taxon>Pseudomonadati</taxon>
        <taxon>Pseudomonadota</taxon>
        <taxon>Gammaproteobacteria</taxon>
        <taxon>Vibrionales</taxon>
        <taxon>Vibrionaceae</taxon>
        <taxon>Vibrio</taxon>
    </lineage>
</organism>
<dbReference type="PROSITE" id="PS50111">
    <property type="entry name" value="CHEMOTAXIS_TRANSDUC_2"/>
    <property type="match status" value="1"/>
</dbReference>
<dbReference type="OrthoDB" id="2489132at2"/>
<dbReference type="STRING" id="1123498.VR7878_01284"/>
<dbReference type="SUPFAM" id="SSF58104">
    <property type="entry name" value="Methyl-accepting chemotaxis protein (MCP) signaling domain"/>
    <property type="match status" value="1"/>
</dbReference>
<dbReference type="PANTHER" id="PTHR32089:SF112">
    <property type="entry name" value="LYSOZYME-LIKE PROTEIN-RELATED"/>
    <property type="match status" value="1"/>
</dbReference>
<keyword evidence="5" id="KW-0812">Transmembrane</keyword>
<dbReference type="InterPro" id="IPR004089">
    <property type="entry name" value="MCPsignal_dom"/>
</dbReference>
<gene>
    <name evidence="8" type="primary">pctB_2</name>
    <name evidence="8" type="ORF">VR7878_01284</name>
</gene>
<dbReference type="PANTHER" id="PTHR32089">
    <property type="entry name" value="METHYL-ACCEPTING CHEMOTAXIS PROTEIN MCPB"/>
    <property type="match status" value="1"/>
</dbReference>
<dbReference type="GO" id="GO:0007165">
    <property type="term" value="P:signal transduction"/>
    <property type="evidence" value="ECO:0007669"/>
    <property type="project" value="UniProtKB-KW"/>
</dbReference>
<dbReference type="EMBL" id="FULE01000016">
    <property type="protein sequence ID" value="SJN55499.1"/>
    <property type="molecule type" value="Genomic_DNA"/>
</dbReference>
<evidence type="ECO:0000256" key="1">
    <source>
        <dbReference type="ARBA" id="ARBA00004370"/>
    </source>
</evidence>
<sequence length="544" mass="60566">MNLFSMRTIRARYTFNFSLLSIVFLMVVVAAYQLVNYIQNNTGRYSQGANLIQNADRDLYQSRLALSTLIFSKDNDVLTHQPALKEEVLSNAQQALERMQAFIKMTQDEPEIVNYLSPFQKSYQRWHSEYTAVLKALESQQHDLAINLFLTRNSESFKALRNLYDGSEELITKYAEQERQQIDRHADRFKLFVSILSIIVLFSSLMLAWFAPKKISDALKKITSDINQISQGDGDLTRRINSQKPDETGDLSRELDGFVDKLSHIIRQIRNGCGSIQDEMKKISHAAAESSSLSDQEDQSLDMVVTAIEEMSSATRDVAQNASETATQVELLSRLVDDGEASILNSTERLHSLTQQIEHASVVIERLSHSSEKISSVLDVILNISEQTNLLALNAAIEAARAGEQGRGFAVVADEVRNLASKTQLSTEDIRKMINDLQNEVSDAVVSINTSVDIAASTESLNAQTKGLLDSVKLSSDQIQGLTLQTASATDEQSQVANEINTNLANLSEMSKQIKTMSNTVNQSVQDAVKDIEALATQIKRFSV</sequence>
<feature type="domain" description="Methyl-accepting transducer" evidence="6">
    <location>
        <begin position="272"/>
        <end position="508"/>
    </location>
</feature>
<evidence type="ECO:0000313" key="9">
    <source>
        <dbReference type="Proteomes" id="UP000188276"/>
    </source>
</evidence>
<keyword evidence="5" id="KW-0472">Membrane</keyword>
<dbReference type="GO" id="GO:0006935">
    <property type="term" value="P:chemotaxis"/>
    <property type="evidence" value="ECO:0007669"/>
    <property type="project" value="UniProtKB-ARBA"/>
</dbReference>
<reference evidence="9" key="1">
    <citation type="submission" date="2017-02" db="EMBL/GenBank/DDBJ databases">
        <authorList>
            <person name="Rodrigo-Torres L."/>
            <person name="Arahal R.D."/>
            <person name="Lucena T."/>
        </authorList>
    </citation>
    <scope>NUCLEOTIDE SEQUENCE [LARGE SCALE GENOMIC DNA]</scope>
    <source>
        <strain evidence="9">CECT 7878</strain>
    </source>
</reference>
<comment type="subcellular location">
    <subcellularLocation>
        <location evidence="1">Membrane</location>
    </subcellularLocation>
</comment>
<name>A0A1R4LGD6_VIBR1</name>
<feature type="transmembrane region" description="Helical" evidence="5">
    <location>
        <begin position="15"/>
        <end position="35"/>
    </location>
</feature>
<protein>
    <submittedName>
        <fullName evidence="8">Methyl-accepting chemotaxis protein PctB</fullName>
    </submittedName>
</protein>
<feature type="domain" description="HAMP" evidence="7">
    <location>
        <begin position="213"/>
        <end position="267"/>
    </location>
</feature>
<proteinExistence type="inferred from homology"/>
<evidence type="ECO:0000256" key="5">
    <source>
        <dbReference type="SAM" id="Phobius"/>
    </source>
</evidence>
<evidence type="ECO:0000256" key="2">
    <source>
        <dbReference type="ARBA" id="ARBA00023224"/>
    </source>
</evidence>
<evidence type="ECO:0000256" key="3">
    <source>
        <dbReference type="ARBA" id="ARBA00029447"/>
    </source>
</evidence>
<dbReference type="Gene3D" id="1.10.287.950">
    <property type="entry name" value="Methyl-accepting chemotaxis protein"/>
    <property type="match status" value="1"/>
</dbReference>
<feature type="transmembrane region" description="Helical" evidence="5">
    <location>
        <begin position="189"/>
        <end position="211"/>
    </location>
</feature>
<evidence type="ECO:0000256" key="4">
    <source>
        <dbReference type="PROSITE-ProRule" id="PRU00284"/>
    </source>
</evidence>
<dbReference type="RefSeq" id="WP_077334516.1">
    <property type="nucleotide sequence ID" value="NZ_FULE01000016.1"/>
</dbReference>
<dbReference type="SMART" id="SM00304">
    <property type="entry name" value="HAMP"/>
    <property type="match status" value="1"/>
</dbReference>
<dbReference type="FunFam" id="1.10.287.950:FF:000001">
    <property type="entry name" value="Methyl-accepting chemotaxis sensory transducer"/>
    <property type="match status" value="1"/>
</dbReference>
<accession>A0A1R4LGD6</accession>
<dbReference type="Pfam" id="PF00015">
    <property type="entry name" value="MCPsignal"/>
    <property type="match status" value="1"/>
</dbReference>
<dbReference type="AlphaFoldDB" id="A0A1R4LGD6"/>
<comment type="similarity">
    <text evidence="3">Belongs to the methyl-accepting chemotaxis (MCP) protein family.</text>
</comment>
<evidence type="ECO:0000313" key="8">
    <source>
        <dbReference type="EMBL" id="SJN55499.1"/>
    </source>
</evidence>
<evidence type="ECO:0000259" key="7">
    <source>
        <dbReference type="PROSITE" id="PS50885"/>
    </source>
</evidence>
<evidence type="ECO:0000259" key="6">
    <source>
        <dbReference type="PROSITE" id="PS50111"/>
    </source>
</evidence>
<keyword evidence="9" id="KW-1185">Reference proteome</keyword>
<dbReference type="SMART" id="SM00283">
    <property type="entry name" value="MA"/>
    <property type="match status" value="1"/>
</dbReference>